<name>A0A5B0PKM6_PUCGR</name>
<evidence type="ECO:0000256" key="11">
    <source>
        <dbReference type="PIRSR" id="PIRSR607992-2"/>
    </source>
</evidence>
<keyword evidence="11" id="KW-0479">Metal-binding</keyword>
<dbReference type="GO" id="GO:0048039">
    <property type="term" value="F:ubiquinone binding"/>
    <property type="evidence" value="ECO:0007669"/>
    <property type="project" value="TreeGrafter"/>
</dbReference>
<dbReference type="GO" id="GO:0046872">
    <property type="term" value="F:metal ion binding"/>
    <property type="evidence" value="ECO:0007669"/>
    <property type="project" value="UniProtKB-KW"/>
</dbReference>
<dbReference type="Gene3D" id="1.20.1300.10">
    <property type="entry name" value="Fumarate reductase/succinate dehydrogenase, transmembrane subunit"/>
    <property type="match status" value="1"/>
</dbReference>
<dbReference type="CDD" id="cd03496">
    <property type="entry name" value="SQR_TypeC_CybS"/>
    <property type="match status" value="1"/>
</dbReference>
<feature type="binding site" description="axial binding residue" evidence="11">
    <location>
        <position position="186"/>
    </location>
    <ligand>
        <name>heme b</name>
        <dbReference type="ChEBI" id="CHEBI:60344"/>
        <note>ligand shared with SDHC</note>
    </ligand>
    <ligandPart>
        <name>Fe</name>
        <dbReference type="ChEBI" id="CHEBI:18248"/>
    </ligandPart>
</feature>
<sequence>MSLKTPGSGALELWPGRADHPSTPILRIKTTDHKQQNINRIIMSATRLSTLSRPMNKLPIINRLALMTPQYRRLSTSTSWFSHLPPGSVILYNTLLILILHVSPGSTSYSQPSPIVKADSAADAPYVKGTINDPTTFPPPSKAHGSIHWTFERSVAASLIPLSAATAISSANPILDGVIGVFLIAHSHMGFDQCLVDYVPKRKFPVISPIATWTLRALTCGVLVGVYQFNTHDIGMTELIKKAWKA</sequence>
<keyword evidence="3" id="KW-0813">Transport</keyword>
<keyword evidence="11" id="KW-0408">Iron</keyword>
<comment type="subcellular location">
    <subcellularLocation>
        <location evidence="1 12">Mitochondrion inner membrane</location>
        <topology evidence="1 12">Multi-pass membrane protein</topology>
    </subcellularLocation>
</comment>
<dbReference type="GO" id="GO:0006121">
    <property type="term" value="P:mitochondrial electron transport, succinate to ubiquinone"/>
    <property type="evidence" value="ECO:0007669"/>
    <property type="project" value="TreeGrafter"/>
</dbReference>
<dbReference type="GO" id="GO:0005743">
    <property type="term" value="C:mitochondrial inner membrane"/>
    <property type="evidence" value="ECO:0007669"/>
    <property type="project" value="UniProtKB-SubCell"/>
</dbReference>
<dbReference type="OrthoDB" id="18577at2759"/>
<evidence type="ECO:0000256" key="12">
    <source>
        <dbReference type="RuleBase" id="RU364031"/>
    </source>
</evidence>
<dbReference type="AlphaFoldDB" id="A0A5B0PKM6"/>
<dbReference type="InterPro" id="IPR007992">
    <property type="entry name" value="CybS"/>
</dbReference>
<dbReference type="InterPro" id="IPR034804">
    <property type="entry name" value="SQR/QFR_C/D"/>
</dbReference>
<keyword evidence="4" id="KW-0812">Transmembrane</keyword>
<evidence type="ECO:0000256" key="3">
    <source>
        <dbReference type="ARBA" id="ARBA00022448"/>
    </source>
</evidence>
<evidence type="ECO:0000256" key="1">
    <source>
        <dbReference type="ARBA" id="ARBA00004448"/>
    </source>
</evidence>
<dbReference type="PANTHER" id="PTHR13337:SF2">
    <property type="entry name" value="SUCCINATE DEHYDROGENASE [UBIQUINONE] CYTOCHROME B SMALL SUBUNIT, MITOCHONDRIAL"/>
    <property type="match status" value="1"/>
</dbReference>
<feature type="binding site" evidence="10">
    <location>
        <position position="198"/>
    </location>
    <ligand>
        <name>a ubiquinone</name>
        <dbReference type="ChEBI" id="CHEBI:16389"/>
        <note>ligand shared with IP/SDHB</note>
    </ligand>
</feature>
<keyword evidence="14" id="KW-1185">Reference proteome</keyword>
<proteinExistence type="inferred from homology"/>
<evidence type="ECO:0000256" key="7">
    <source>
        <dbReference type="ARBA" id="ARBA00022989"/>
    </source>
</evidence>
<comment type="caution">
    <text evidence="13">The sequence shown here is derived from an EMBL/GenBank/DDBJ whole genome shotgun (WGS) entry which is preliminary data.</text>
</comment>
<keyword evidence="7" id="KW-1133">Transmembrane helix</keyword>
<keyword evidence="8 12" id="KW-0496">Mitochondrion</keyword>
<gene>
    <name evidence="13" type="primary">SDH4_1</name>
    <name evidence="13" type="ORF">PGT21_007684</name>
</gene>
<keyword evidence="5 12" id="KW-0999">Mitochondrion inner membrane</keyword>
<evidence type="ECO:0000256" key="9">
    <source>
        <dbReference type="ARBA" id="ARBA00023136"/>
    </source>
</evidence>
<comment type="similarity">
    <text evidence="2 12">Belongs to the CybS family.</text>
</comment>
<dbReference type="EMBL" id="VSWC01000053">
    <property type="protein sequence ID" value="KAA1101120.1"/>
    <property type="molecule type" value="Genomic_DNA"/>
</dbReference>
<evidence type="ECO:0000256" key="2">
    <source>
        <dbReference type="ARBA" id="ARBA00007294"/>
    </source>
</evidence>
<dbReference type="GO" id="GO:0006099">
    <property type="term" value="P:tricarboxylic acid cycle"/>
    <property type="evidence" value="ECO:0007669"/>
    <property type="project" value="TreeGrafter"/>
</dbReference>
<keyword evidence="6 12" id="KW-0809">Transit peptide</keyword>
<evidence type="ECO:0000256" key="4">
    <source>
        <dbReference type="ARBA" id="ARBA00022692"/>
    </source>
</evidence>
<evidence type="ECO:0000313" key="13">
    <source>
        <dbReference type="EMBL" id="KAA1101120.1"/>
    </source>
</evidence>
<evidence type="ECO:0000256" key="8">
    <source>
        <dbReference type="ARBA" id="ARBA00023128"/>
    </source>
</evidence>
<evidence type="ECO:0000313" key="14">
    <source>
        <dbReference type="Proteomes" id="UP000324748"/>
    </source>
</evidence>
<evidence type="ECO:0000256" key="6">
    <source>
        <dbReference type="ARBA" id="ARBA00022946"/>
    </source>
</evidence>
<reference evidence="13 14" key="1">
    <citation type="submission" date="2019-05" db="EMBL/GenBank/DDBJ databases">
        <title>Emergence of the Ug99 lineage of the wheat stem rust pathogen through somatic hybridization.</title>
        <authorList>
            <person name="Li F."/>
            <person name="Upadhyaya N.M."/>
            <person name="Sperschneider J."/>
            <person name="Matny O."/>
            <person name="Nguyen-Phuc H."/>
            <person name="Mago R."/>
            <person name="Raley C."/>
            <person name="Miller M.E."/>
            <person name="Silverstein K.A.T."/>
            <person name="Henningsen E."/>
            <person name="Hirsch C.D."/>
            <person name="Visser B."/>
            <person name="Pretorius Z.A."/>
            <person name="Steffenson B.J."/>
            <person name="Schwessinger B."/>
            <person name="Dodds P.N."/>
            <person name="Figueroa M."/>
        </authorList>
    </citation>
    <scope>NUCLEOTIDE SEQUENCE [LARGE SCALE GENOMIC DNA]</scope>
    <source>
        <strain evidence="13">21-0</strain>
    </source>
</reference>
<dbReference type="GO" id="GO:0020037">
    <property type="term" value="F:heme binding"/>
    <property type="evidence" value="ECO:0007669"/>
    <property type="project" value="TreeGrafter"/>
</dbReference>
<dbReference type="Proteomes" id="UP000324748">
    <property type="component" value="Unassembled WGS sequence"/>
</dbReference>
<evidence type="ECO:0000256" key="5">
    <source>
        <dbReference type="ARBA" id="ARBA00022792"/>
    </source>
</evidence>
<organism evidence="13 14">
    <name type="scientific">Puccinia graminis f. sp. tritici</name>
    <dbReference type="NCBI Taxonomy" id="56615"/>
    <lineage>
        <taxon>Eukaryota</taxon>
        <taxon>Fungi</taxon>
        <taxon>Dikarya</taxon>
        <taxon>Basidiomycota</taxon>
        <taxon>Pucciniomycotina</taxon>
        <taxon>Pucciniomycetes</taxon>
        <taxon>Pucciniales</taxon>
        <taxon>Pucciniaceae</taxon>
        <taxon>Puccinia</taxon>
    </lineage>
</organism>
<dbReference type="Pfam" id="PF05328">
    <property type="entry name" value="CybS"/>
    <property type="match status" value="1"/>
</dbReference>
<keyword evidence="9 12" id="KW-0472">Membrane</keyword>
<evidence type="ECO:0000256" key="10">
    <source>
        <dbReference type="PIRSR" id="PIRSR607992-1"/>
    </source>
</evidence>
<protein>
    <recommendedName>
        <fullName evidence="12">Succinate dehydrogenase [ubiquinone] cytochrome b small subunit</fullName>
    </recommendedName>
</protein>
<dbReference type="PANTHER" id="PTHR13337">
    <property type="entry name" value="SUCCINATE DEHYDROGENASE"/>
    <property type="match status" value="1"/>
</dbReference>
<accession>A0A5B0PKM6</accession>